<dbReference type="InterPro" id="IPR029001">
    <property type="entry name" value="ITPase-like_fam"/>
</dbReference>
<dbReference type="CDD" id="cd00515">
    <property type="entry name" value="HAM1"/>
    <property type="match status" value="1"/>
</dbReference>
<feature type="binding site" evidence="10">
    <location>
        <position position="72"/>
    </location>
    <ligand>
        <name>substrate</name>
    </ligand>
</feature>
<keyword evidence="4 10" id="KW-0547">Nucleotide-binding</keyword>
<dbReference type="InterPro" id="IPR020922">
    <property type="entry name" value="dITP/XTP_pyrophosphatase"/>
</dbReference>
<dbReference type="EC" id="3.6.1.66" evidence="10"/>
<name>A0A0B5ASN7_9BACL</name>
<dbReference type="KEGG" id="jeo:JMA_23700"/>
<keyword evidence="5 10" id="KW-0378">Hydrolase</keyword>
<dbReference type="GO" id="GO:0009117">
    <property type="term" value="P:nucleotide metabolic process"/>
    <property type="evidence" value="ECO:0007669"/>
    <property type="project" value="UniProtKB-KW"/>
</dbReference>
<comment type="catalytic activity">
    <reaction evidence="9 10">
        <text>XTP + H2O = XMP + diphosphate + H(+)</text>
        <dbReference type="Rhea" id="RHEA:28610"/>
        <dbReference type="ChEBI" id="CHEBI:15377"/>
        <dbReference type="ChEBI" id="CHEBI:15378"/>
        <dbReference type="ChEBI" id="CHEBI:33019"/>
        <dbReference type="ChEBI" id="CHEBI:57464"/>
        <dbReference type="ChEBI" id="CHEBI:61314"/>
        <dbReference type="EC" id="3.6.1.66"/>
    </reaction>
</comment>
<evidence type="ECO:0000256" key="7">
    <source>
        <dbReference type="ARBA" id="ARBA00023080"/>
    </source>
</evidence>
<keyword evidence="13" id="KW-1185">Reference proteome</keyword>
<evidence type="ECO:0000313" key="13">
    <source>
        <dbReference type="Proteomes" id="UP000031449"/>
    </source>
</evidence>
<evidence type="ECO:0000256" key="2">
    <source>
        <dbReference type="ARBA" id="ARBA00011738"/>
    </source>
</evidence>
<protein>
    <recommendedName>
        <fullName evidence="10">dITP/XTP pyrophosphatase</fullName>
        <ecNumber evidence="10">3.6.1.66</ecNumber>
    </recommendedName>
    <alternativeName>
        <fullName evidence="10">Non-canonical purine NTP pyrophosphatase</fullName>
    </alternativeName>
    <alternativeName>
        <fullName evidence="10">Non-standard purine NTP pyrophosphatase</fullName>
    </alternativeName>
    <alternativeName>
        <fullName evidence="10">Nucleoside-triphosphate diphosphatase</fullName>
    </alternativeName>
    <alternativeName>
        <fullName evidence="10">Nucleoside-triphosphate pyrophosphatase</fullName>
        <shortName evidence="10">NTPase</shortName>
    </alternativeName>
</protein>
<dbReference type="PANTHER" id="PTHR11067:SF9">
    <property type="entry name" value="INOSINE TRIPHOSPHATE PYROPHOSPHATASE"/>
    <property type="match status" value="1"/>
</dbReference>
<comment type="subunit">
    <text evidence="2 10">Homodimer.</text>
</comment>
<feature type="binding site" evidence="10">
    <location>
        <position position="71"/>
    </location>
    <ligand>
        <name>Mg(2+)</name>
        <dbReference type="ChEBI" id="CHEBI:18420"/>
    </ligand>
</feature>
<evidence type="ECO:0000313" key="12">
    <source>
        <dbReference type="EMBL" id="AJD91687.1"/>
    </source>
</evidence>
<dbReference type="GO" id="GO:0009146">
    <property type="term" value="P:purine nucleoside triphosphate catabolic process"/>
    <property type="evidence" value="ECO:0007669"/>
    <property type="project" value="UniProtKB-UniRule"/>
</dbReference>
<evidence type="ECO:0000256" key="8">
    <source>
        <dbReference type="ARBA" id="ARBA00051875"/>
    </source>
</evidence>
<dbReference type="NCBIfam" id="NF011397">
    <property type="entry name" value="PRK14822.1"/>
    <property type="match status" value="1"/>
</dbReference>
<accession>A0A0B5ASN7</accession>
<dbReference type="PANTHER" id="PTHR11067">
    <property type="entry name" value="INOSINE TRIPHOSPHATE PYROPHOSPHATASE/HAM1 PROTEIN"/>
    <property type="match status" value="1"/>
</dbReference>
<keyword evidence="3 10" id="KW-0479">Metal-binding</keyword>
<proteinExistence type="inferred from homology"/>
<dbReference type="BioCyc" id="JESP1508404:G14D9-11626-MONOMER"/>
<keyword evidence="7 10" id="KW-0546">Nucleotide metabolism</keyword>
<dbReference type="Proteomes" id="UP000031449">
    <property type="component" value="Chromosome"/>
</dbReference>
<dbReference type="NCBIfam" id="TIGR00042">
    <property type="entry name" value="RdgB/HAM1 family non-canonical purine NTP pyrophosphatase"/>
    <property type="match status" value="1"/>
</dbReference>
<gene>
    <name evidence="12" type="ORF">JMA_23700</name>
</gene>
<feature type="binding site" evidence="10">
    <location>
        <begin position="9"/>
        <end position="14"/>
    </location>
    <ligand>
        <name>substrate</name>
    </ligand>
</feature>
<feature type="binding site" evidence="10">
    <location>
        <begin position="154"/>
        <end position="157"/>
    </location>
    <ligand>
        <name>substrate</name>
    </ligand>
</feature>
<evidence type="ECO:0000256" key="9">
    <source>
        <dbReference type="ARBA" id="ARBA00052017"/>
    </source>
</evidence>
<feature type="binding site" evidence="10">
    <location>
        <position position="42"/>
    </location>
    <ligand>
        <name>Mg(2+)</name>
        <dbReference type="ChEBI" id="CHEBI:18420"/>
    </ligand>
</feature>
<comment type="catalytic activity">
    <reaction evidence="10">
        <text>ITP + H2O = IMP + diphosphate + H(+)</text>
        <dbReference type="Rhea" id="RHEA:29399"/>
        <dbReference type="ChEBI" id="CHEBI:15377"/>
        <dbReference type="ChEBI" id="CHEBI:15378"/>
        <dbReference type="ChEBI" id="CHEBI:33019"/>
        <dbReference type="ChEBI" id="CHEBI:58053"/>
        <dbReference type="ChEBI" id="CHEBI:61402"/>
        <dbReference type="EC" id="3.6.1.66"/>
    </reaction>
</comment>
<evidence type="ECO:0000256" key="4">
    <source>
        <dbReference type="ARBA" id="ARBA00022741"/>
    </source>
</evidence>
<dbReference type="EMBL" id="CP009416">
    <property type="protein sequence ID" value="AJD91687.1"/>
    <property type="molecule type" value="Genomic_DNA"/>
</dbReference>
<evidence type="ECO:0000256" key="11">
    <source>
        <dbReference type="RuleBase" id="RU003781"/>
    </source>
</evidence>
<dbReference type="InterPro" id="IPR002637">
    <property type="entry name" value="RdgB/HAM1"/>
</dbReference>
<dbReference type="HOGENOM" id="CLU_082080_0_2_9"/>
<comment type="similarity">
    <text evidence="1 10 11">Belongs to the HAM1 NTPase family.</text>
</comment>
<evidence type="ECO:0000256" key="10">
    <source>
        <dbReference type="HAMAP-Rule" id="MF_01405"/>
    </source>
</evidence>
<dbReference type="GO" id="GO:0017111">
    <property type="term" value="F:ribonucleoside triphosphate phosphatase activity"/>
    <property type="evidence" value="ECO:0007669"/>
    <property type="project" value="InterPro"/>
</dbReference>
<dbReference type="GO" id="GO:0036222">
    <property type="term" value="F:XTP diphosphatase activity"/>
    <property type="evidence" value="ECO:0007669"/>
    <property type="project" value="UniProtKB-UniRule"/>
</dbReference>
<dbReference type="FunFam" id="3.90.950.10:FF:000001">
    <property type="entry name" value="dITP/XTP pyrophosphatase"/>
    <property type="match status" value="1"/>
</dbReference>
<dbReference type="GO" id="GO:0036220">
    <property type="term" value="F:ITP diphosphatase activity"/>
    <property type="evidence" value="ECO:0007669"/>
    <property type="project" value="UniProtKB-UniRule"/>
</dbReference>
<evidence type="ECO:0000256" key="5">
    <source>
        <dbReference type="ARBA" id="ARBA00022801"/>
    </source>
</evidence>
<comment type="cofactor">
    <cofactor evidence="10">
        <name>Mg(2+)</name>
        <dbReference type="ChEBI" id="CHEBI:18420"/>
    </cofactor>
    <text evidence="10">Binds 1 Mg(2+) ion per subunit.</text>
</comment>
<feature type="binding site" evidence="10">
    <location>
        <begin position="182"/>
        <end position="183"/>
    </location>
    <ligand>
        <name>substrate</name>
    </ligand>
</feature>
<dbReference type="GO" id="GO:0000166">
    <property type="term" value="F:nucleotide binding"/>
    <property type="evidence" value="ECO:0007669"/>
    <property type="project" value="UniProtKB-KW"/>
</dbReference>
<comment type="function">
    <text evidence="10">Pyrophosphatase that catalyzes the hydrolysis of nucleoside triphosphates to their monophosphate derivatives, with a high preference for the non-canonical purine nucleotides XTP (xanthosine triphosphate), dITP (deoxyinosine triphosphate) and ITP. Seems to function as a house-cleaning enzyme that removes non-canonical purine nucleotides from the nucleotide pool, thus preventing their incorporation into DNA/RNA and avoiding chromosomal lesions.</text>
</comment>
<dbReference type="HAMAP" id="MF_01405">
    <property type="entry name" value="Non_canon_purine_NTPase"/>
    <property type="match status" value="1"/>
</dbReference>
<reference evidence="12 13" key="1">
    <citation type="submission" date="2014-08" db="EMBL/GenBank/DDBJ databases">
        <title>Complete genome of a marine bacteria Jeotgalibacillus malaysiensis.</title>
        <authorList>
            <person name="Yaakop A.S."/>
            <person name="Chan K.-G."/>
            <person name="Goh K.M."/>
        </authorList>
    </citation>
    <scope>NUCLEOTIDE SEQUENCE [LARGE SCALE GENOMIC DNA]</scope>
    <source>
        <strain evidence="12 13">D5</strain>
    </source>
</reference>
<evidence type="ECO:0000256" key="3">
    <source>
        <dbReference type="ARBA" id="ARBA00022723"/>
    </source>
</evidence>
<dbReference type="GO" id="GO:0046872">
    <property type="term" value="F:metal ion binding"/>
    <property type="evidence" value="ECO:0007669"/>
    <property type="project" value="UniProtKB-KW"/>
</dbReference>
<dbReference type="SUPFAM" id="SSF52972">
    <property type="entry name" value="ITPase-like"/>
    <property type="match status" value="1"/>
</dbReference>
<organism evidence="12 13">
    <name type="scientific">Jeotgalibacillus malaysiensis</name>
    <dbReference type="NCBI Taxonomy" id="1508404"/>
    <lineage>
        <taxon>Bacteria</taxon>
        <taxon>Bacillati</taxon>
        <taxon>Bacillota</taxon>
        <taxon>Bacilli</taxon>
        <taxon>Bacillales</taxon>
        <taxon>Caryophanaceae</taxon>
        <taxon>Jeotgalibacillus</taxon>
    </lineage>
</organism>
<sequence>MMKTIIIATNNTGKAKDFERLLNPYGYKIKTLADYPELGEVEETGTTFAENAALKAETISQQLNEIVIADDSGLIIDALNGEPGVYSARYAGPEKSDQKNIEKVLLKMEQVPGDKRTARFHCTLAMAMPGEETKLFTGEAEGYITTKPTGDHGFGYDPIFYTEVFQRTFAELTPDEKNQISHRANALRKLQLQFQ</sequence>
<dbReference type="GO" id="GO:0035870">
    <property type="term" value="F:dITP diphosphatase activity"/>
    <property type="evidence" value="ECO:0007669"/>
    <property type="project" value="UniProtKB-UniRule"/>
</dbReference>
<dbReference type="STRING" id="1508404.JMA_23700"/>
<evidence type="ECO:0000256" key="1">
    <source>
        <dbReference type="ARBA" id="ARBA00008023"/>
    </source>
</evidence>
<dbReference type="AlphaFoldDB" id="A0A0B5ASN7"/>
<dbReference type="GO" id="GO:0005829">
    <property type="term" value="C:cytosol"/>
    <property type="evidence" value="ECO:0007669"/>
    <property type="project" value="TreeGrafter"/>
</dbReference>
<feature type="active site" description="Proton acceptor" evidence="10">
    <location>
        <position position="71"/>
    </location>
</feature>
<dbReference type="Pfam" id="PF01725">
    <property type="entry name" value="Ham1p_like"/>
    <property type="match status" value="1"/>
</dbReference>
<keyword evidence="6 10" id="KW-0460">Magnesium</keyword>
<evidence type="ECO:0000256" key="6">
    <source>
        <dbReference type="ARBA" id="ARBA00022842"/>
    </source>
</evidence>
<feature type="binding site" evidence="10">
    <location>
        <position position="177"/>
    </location>
    <ligand>
        <name>substrate</name>
    </ligand>
</feature>
<comment type="catalytic activity">
    <reaction evidence="8 10">
        <text>dITP + H2O = dIMP + diphosphate + H(+)</text>
        <dbReference type="Rhea" id="RHEA:28342"/>
        <dbReference type="ChEBI" id="CHEBI:15377"/>
        <dbReference type="ChEBI" id="CHEBI:15378"/>
        <dbReference type="ChEBI" id="CHEBI:33019"/>
        <dbReference type="ChEBI" id="CHEBI:61194"/>
        <dbReference type="ChEBI" id="CHEBI:61382"/>
        <dbReference type="EC" id="3.6.1.66"/>
    </reaction>
</comment>
<dbReference type="Gene3D" id="3.90.950.10">
    <property type="match status" value="1"/>
</dbReference>